<evidence type="ECO:0000313" key="9">
    <source>
        <dbReference type="Proteomes" id="UP000780801"/>
    </source>
</evidence>
<dbReference type="InterPro" id="IPR002575">
    <property type="entry name" value="Aminoglycoside_PTrfase"/>
</dbReference>
<evidence type="ECO:0000313" key="8">
    <source>
        <dbReference type="EMBL" id="KAF9536552.1"/>
    </source>
</evidence>
<dbReference type="InterPro" id="IPR011009">
    <property type="entry name" value="Kinase-like_dom_sf"/>
</dbReference>
<organism evidence="8 9">
    <name type="scientific">Lunasporangiospora selenospora</name>
    <dbReference type="NCBI Taxonomy" id="979761"/>
    <lineage>
        <taxon>Eukaryota</taxon>
        <taxon>Fungi</taxon>
        <taxon>Fungi incertae sedis</taxon>
        <taxon>Mucoromycota</taxon>
        <taxon>Mortierellomycotina</taxon>
        <taxon>Mortierellomycetes</taxon>
        <taxon>Mortierellales</taxon>
        <taxon>Mortierellaceae</taxon>
        <taxon>Lunasporangiospora</taxon>
    </lineage>
</organism>
<comment type="subcellular location">
    <subcellularLocation>
        <location evidence="1">Mitochondrion</location>
    </subcellularLocation>
</comment>
<dbReference type="PANTHER" id="PTHR36091">
    <property type="entry name" value="ALTERED INHERITANCE OF MITOCHONDRIA PROTEIN 9, MITOCHONDRIAL"/>
    <property type="match status" value="1"/>
</dbReference>
<feature type="non-terminal residue" evidence="8">
    <location>
        <position position="183"/>
    </location>
</feature>
<dbReference type="OrthoDB" id="10003767at2759"/>
<proteinExistence type="inferred from homology"/>
<keyword evidence="4" id="KW-0809">Transit peptide</keyword>
<dbReference type="EMBL" id="JAABOA010007990">
    <property type="protein sequence ID" value="KAF9536552.1"/>
    <property type="molecule type" value="Genomic_DNA"/>
</dbReference>
<evidence type="ECO:0000256" key="6">
    <source>
        <dbReference type="ARBA" id="ARBA00031849"/>
    </source>
</evidence>
<name>A0A9P6JXJ9_9FUNG</name>
<evidence type="ECO:0000256" key="3">
    <source>
        <dbReference type="ARBA" id="ARBA00016197"/>
    </source>
</evidence>
<dbReference type="Proteomes" id="UP000780801">
    <property type="component" value="Unassembled WGS sequence"/>
</dbReference>
<accession>A0A9P6JXJ9</accession>
<dbReference type="Pfam" id="PF01636">
    <property type="entry name" value="APH"/>
    <property type="match status" value="1"/>
</dbReference>
<sequence>RIVAEKLGKRECIAICSFGEGTFNKIYLLTMEDGFQCIARLALPAFRRYKTESEVATMQYVAENTSIRVPKVYAWDSDPDNAIGAEYILMEKMNGVPLSEKWDHLAFEEKKHIINQVIDIMLQLLDTSFDRIGSLYMDENDSTYRIGPIISDLFFDGKRGTMDLERGPWGSTSEYLTAVIRAE</sequence>
<keyword evidence="5" id="KW-0496">Mitochondrion</keyword>
<evidence type="ECO:0000256" key="5">
    <source>
        <dbReference type="ARBA" id="ARBA00023128"/>
    </source>
</evidence>
<protein>
    <recommendedName>
        <fullName evidence="3">Altered inheritance of mitochondria protein 9, mitochondrial</fullName>
    </recommendedName>
    <alternativeName>
        <fullName evidence="6">Found in mitochondrial proteome protein 29</fullName>
    </alternativeName>
</protein>
<feature type="non-terminal residue" evidence="8">
    <location>
        <position position="1"/>
    </location>
</feature>
<dbReference type="GO" id="GO:0005739">
    <property type="term" value="C:mitochondrion"/>
    <property type="evidence" value="ECO:0007669"/>
    <property type="project" value="UniProtKB-SubCell"/>
</dbReference>
<dbReference type="SUPFAM" id="SSF56112">
    <property type="entry name" value="Protein kinase-like (PK-like)"/>
    <property type="match status" value="1"/>
</dbReference>
<evidence type="ECO:0000256" key="1">
    <source>
        <dbReference type="ARBA" id="ARBA00004173"/>
    </source>
</evidence>
<dbReference type="Gene3D" id="3.30.200.20">
    <property type="entry name" value="Phosphorylase Kinase, domain 1"/>
    <property type="match status" value="1"/>
</dbReference>
<dbReference type="PANTHER" id="PTHR36091:SF1">
    <property type="entry name" value="ALTERED INHERITANCE OF MITOCHONDRIA PROTEIN 9, MITOCHONDRIAL"/>
    <property type="match status" value="1"/>
</dbReference>
<comment type="similarity">
    <text evidence="2">Belongs to the AIM9 family.</text>
</comment>
<gene>
    <name evidence="8" type="primary">AIM9</name>
    <name evidence="8" type="ORF">BGW38_010162</name>
</gene>
<feature type="domain" description="Aminoglycoside phosphotransferase" evidence="7">
    <location>
        <begin position="18"/>
        <end position="127"/>
    </location>
</feature>
<evidence type="ECO:0000259" key="7">
    <source>
        <dbReference type="Pfam" id="PF01636"/>
    </source>
</evidence>
<evidence type="ECO:0000256" key="4">
    <source>
        <dbReference type="ARBA" id="ARBA00022946"/>
    </source>
</evidence>
<comment type="caution">
    <text evidence="8">The sequence shown here is derived from an EMBL/GenBank/DDBJ whole genome shotgun (WGS) entry which is preliminary data.</text>
</comment>
<evidence type="ECO:0000256" key="2">
    <source>
        <dbReference type="ARBA" id="ARBA00005543"/>
    </source>
</evidence>
<reference evidence="8" key="1">
    <citation type="journal article" date="2020" name="Fungal Divers.">
        <title>Resolving the Mortierellaceae phylogeny through synthesis of multi-gene phylogenetics and phylogenomics.</title>
        <authorList>
            <person name="Vandepol N."/>
            <person name="Liber J."/>
            <person name="Desiro A."/>
            <person name="Na H."/>
            <person name="Kennedy M."/>
            <person name="Barry K."/>
            <person name="Grigoriev I.V."/>
            <person name="Miller A.N."/>
            <person name="O'Donnell K."/>
            <person name="Stajich J.E."/>
            <person name="Bonito G."/>
        </authorList>
    </citation>
    <scope>NUCLEOTIDE SEQUENCE</scope>
    <source>
        <strain evidence="8">KOD1015</strain>
    </source>
</reference>
<dbReference type="InterPro" id="IPR051035">
    <property type="entry name" value="Mito_inheritance_9"/>
</dbReference>
<dbReference type="AlphaFoldDB" id="A0A9P6JXJ9"/>
<keyword evidence="9" id="KW-1185">Reference proteome</keyword>